<protein>
    <submittedName>
        <fullName evidence="1">Uncharacterized protein</fullName>
    </submittedName>
</protein>
<reference evidence="1" key="1">
    <citation type="journal article" date="2020" name="Nature">
        <title>Giant virus diversity and host interactions through global metagenomics.</title>
        <authorList>
            <person name="Schulz F."/>
            <person name="Roux S."/>
            <person name="Paez-Espino D."/>
            <person name="Jungbluth S."/>
            <person name="Walsh D.A."/>
            <person name="Denef V.J."/>
            <person name="McMahon K.D."/>
            <person name="Konstantinidis K.T."/>
            <person name="Eloe-Fadrosh E.A."/>
            <person name="Kyrpides N.C."/>
            <person name="Woyke T."/>
        </authorList>
    </citation>
    <scope>NUCLEOTIDE SEQUENCE</scope>
    <source>
        <strain evidence="1">GVMAG-M-3300023184-168</strain>
    </source>
</reference>
<evidence type="ECO:0000313" key="1">
    <source>
        <dbReference type="EMBL" id="QHT83794.1"/>
    </source>
</evidence>
<organism evidence="1">
    <name type="scientific">viral metagenome</name>
    <dbReference type="NCBI Taxonomy" id="1070528"/>
    <lineage>
        <taxon>unclassified sequences</taxon>
        <taxon>metagenomes</taxon>
        <taxon>organismal metagenomes</taxon>
    </lineage>
</organism>
<accession>A0A6C0HTJ2</accession>
<name>A0A6C0HTJ2_9ZZZZ</name>
<sequence length="333" mass="40114">MSDYNIYIIELENNKFFLHVSLPIYKNLLFKECSLMFDFVKKNPPIFLINTVHINDVLEIDYHVKHFMRVYGIDNVRGGNYTNENLTPQQISFLKKEISISFLDYDKQNDIIEEVIQIYQYEKFDENEKEKIEDGLKKYNNKKYLLSLLTNDNDDYLYIIENLKWLKDEINNVRSNFENISDPKNMIELIKIRRYLPTNVIDRYKNILKKMDSIVSIYLSLDKDKLEPYLTPYLKMKISSIKKYEDLEIIFIKKPRFILDNIFLHPYSITDWDKYCDSSDKLLENLFNISYTILNIIQELNFDLSTYPEYFETKMNYILQYNNSGNLRYVPTP</sequence>
<dbReference type="EMBL" id="MN740011">
    <property type="protein sequence ID" value="QHT83794.1"/>
    <property type="molecule type" value="Genomic_DNA"/>
</dbReference>
<proteinExistence type="predicted"/>
<dbReference type="AlphaFoldDB" id="A0A6C0HTJ2"/>